<dbReference type="InterPro" id="IPR036388">
    <property type="entry name" value="WH-like_DNA-bd_sf"/>
</dbReference>
<dbReference type="InterPro" id="IPR001789">
    <property type="entry name" value="Sig_transdc_resp-reg_receiver"/>
</dbReference>
<dbReference type="PROSITE" id="PS50110">
    <property type="entry name" value="RESPONSE_REGULATORY"/>
    <property type="match status" value="1"/>
</dbReference>
<dbReference type="Pfam" id="PF00486">
    <property type="entry name" value="Trans_reg_C"/>
    <property type="match status" value="1"/>
</dbReference>
<dbReference type="PANTHER" id="PTHR48111">
    <property type="entry name" value="REGULATOR OF RPOS"/>
    <property type="match status" value="1"/>
</dbReference>
<dbReference type="PANTHER" id="PTHR48111:SF40">
    <property type="entry name" value="PHOSPHATE REGULON TRANSCRIPTIONAL REGULATORY PROTEIN PHOB"/>
    <property type="match status" value="1"/>
</dbReference>
<accession>A0ABY1S3A1</accession>
<dbReference type="InterPro" id="IPR039420">
    <property type="entry name" value="WalR-like"/>
</dbReference>
<evidence type="ECO:0000256" key="5">
    <source>
        <dbReference type="PROSITE-ProRule" id="PRU01091"/>
    </source>
</evidence>
<dbReference type="Gene3D" id="6.10.250.690">
    <property type="match status" value="1"/>
</dbReference>
<sequence length="237" mass="27171">MNKYHRIALVEDNADLREELSFLLEEEGFELQDFSEAAPFLNQHKRIPFDVVILDIGLPDSDGFKVAQELVSGKSNIGIIMLTARASLDNRINGLDKGADVYLTKPFEFAELLAHLKALLRRLDLYSSDRRGESQTEDYWQLDPVRQLLLVPDADHSILLTQAECSIVQQLFHSYPAHAPRSRLVESLGEDYLQYDERRLEQIMSRLRKKIQKHSRSSPIKAVRGRGYVFCEPAEMA</sequence>
<dbReference type="SMART" id="SM00448">
    <property type="entry name" value="REC"/>
    <property type="match status" value="1"/>
</dbReference>
<feature type="modified residue" description="4-aspartylphosphate" evidence="4">
    <location>
        <position position="55"/>
    </location>
</feature>
<dbReference type="InterPro" id="IPR016032">
    <property type="entry name" value="Sig_transdc_resp-reg_C-effctor"/>
</dbReference>
<evidence type="ECO:0000256" key="3">
    <source>
        <dbReference type="ARBA" id="ARBA00023125"/>
    </source>
</evidence>
<dbReference type="SUPFAM" id="SSF46894">
    <property type="entry name" value="C-terminal effector domain of the bipartite response regulators"/>
    <property type="match status" value="1"/>
</dbReference>
<dbReference type="EMBL" id="FXWV01000016">
    <property type="protein sequence ID" value="SMR77742.1"/>
    <property type="molecule type" value="Genomic_DNA"/>
</dbReference>
<keyword evidence="1 4" id="KW-0597">Phosphoprotein</keyword>
<evidence type="ECO:0000313" key="8">
    <source>
        <dbReference type="EMBL" id="SMR77742.1"/>
    </source>
</evidence>
<evidence type="ECO:0000259" key="7">
    <source>
        <dbReference type="PROSITE" id="PS51755"/>
    </source>
</evidence>
<feature type="DNA-binding region" description="OmpR/PhoB-type" evidence="5">
    <location>
        <begin position="131"/>
        <end position="232"/>
    </location>
</feature>
<dbReference type="SMART" id="SM00862">
    <property type="entry name" value="Trans_reg_C"/>
    <property type="match status" value="1"/>
</dbReference>
<organism evidence="8 9">
    <name type="scientific">Marinobacterium sediminicola</name>
    <dbReference type="NCBI Taxonomy" id="518898"/>
    <lineage>
        <taxon>Bacteria</taxon>
        <taxon>Pseudomonadati</taxon>
        <taxon>Pseudomonadota</taxon>
        <taxon>Gammaproteobacteria</taxon>
        <taxon>Oceanospirillales</taxon>
        <taxon>Oceanospirillaceae</taxon>
        <taxon>Marinobacterium</taxon>
    </lineage>
</organism>
<evidence type="ECO:0000259" key="6">
    <source>
        <dbReference type="PROSITE" id="PS50110"/>
    </source>
</evidence>
<dbReference type="Gene3D" id="3.40.50.2300">
    <property type="match status" value="1"/>
</dbReference>
<dbReference type="RefSeq" id="WP_239039821.1">
    <property type="nucleotide sequence ID" value="NZ_BAAAEY010000001.1"/>
</dbReference>
<evidence type="ECO:0000256" key="4">
    <source>
        <dbReference type="PROSITE-ProRule" id="PRU00169"/>
    </source>
</evidence>
<evidence type="ECO:0000256" key="1">
    <source>
        <dbReference type="ARBA" id="ARBA00022553"/>
    </source>
</evidence>
<evidence type="ECO:0000256" key="2">
    <source>
        <dbReference type="ARBA" id="ARBA00023012"/>
    </source>
</evidence>
<gene>
    <name evidence="8" type="ORF">SAMN04487964_11676</name>
</gene>
<dbReference type="Gene3D" id="1.10.10.10">
    <property type="entry name" value="Winged helix-like DNA-binding domain superfamily/Winged helix DNA-binding domain"/>
    <property type="match status" value="1"/>
</dbReference>
<evidence type="ECO:0000313" key="9">
    <source>
        <dbReference type="Proteomes" id="UP001159257"/>
    </source>
</evidence>
<feature type="domain" description="Response regulatory" evidence="6">
    <location>
        <begin position="6"/>
        <end position="120"/>
    </location>
</feature>
<keyword evidence="3 5" id="KW-0238">DNA-binding</keyword>
<reference evidence="8 9" key="1">
    <citation type="submission" date="2017-05" db="EMBL/GenBank/DDBJ databases">
        <authorList>
            <person name="Varghese N."/>
            <person name="Submissions S."/>
        </authorList>
    </citation>
    <scope>NUCLEOTIDE SEQUENCE [LARGE SCALE GENOMIC DNA]</scope>
    <source>
        <strain evidence="8 9">CGMCC 1.7287</strain>
    </source>
</reference>
<comment type="caution">
    <text evidence="8">The sequence shown here is derived from an EMBL/GenBank/DDBJ whole genome shotgun (WGS) entry which is preliminary data.</text>
</comment>
<keyword evidence="9" id="KW-1185">Reference proteome</keyword>
<dbReference type="InterPro" id="IPR011006">
    <property type="entry name" value="CheY-like_superfamily"/>
</dbReference>
<dbReference type="GO" id="GO:0003677">
    <property type="term" value="F:DNA binding"/>
    <property type="evidence" value="ECO:0007669"/>
    <property type="project" value="UniProtKB-KW"/>
</dbReference>
<dbReference type="PROSITE" id="PS51755">
    <property type="entry name" value="OMPR_PHOB"/>
    <property type="match status" value="1"/>
</dbReference>
<dbReference type="Proteomes" id="UP001159257">
    <property type="component" value="Unassembled WGS sequence"/>
</dbReference>
<feature type="domain" description="OmpR/PhoB-type" evidence="7">
    <location>
        <begin position="131"/>
        <end position="232"/>
    </location>
</feature>
<name>A0ABY1S3A1_9GAMM</name>
<keyword evidence="2" id="KW-0902">Two-component regulatory system</keyword>
<dbReference type="InterPro" id="IPR001867">
    <property type="entry name" value="OmpR/PhoB-type_DNA-bd"/>
</dbReference>
<proteinExistence type="predicted"/>
<dbReference type="SUPFAM" id="SSF52172">
    <property type="entry name" value="CheY-like"/>
    <property type="match status" value="1"/>
</dbReference>
<dbReference type="Pfam" id="PF00072">
    <property type="entry name" value="Response_reg"/>
    <property type="match status" value="1"/>
</dbReference>
<protein>
    <submittedName>
        <fullName evidence="8">DNA-binding response regulator, OmpR family, contains REC and winged-helix (WHTH) domain</fullName>
    </submittedName>
</protein>